<comment type="caution">
    <text evidence="1">The sequence shown here is derived from an EMBL/GenBank/DDBJ whole genome shotgun (WGS) entry which is preliminary data.</text>
</comment>
<proteinExistence type="predicted"/>
<name>X0T037_9ZZZZ</name>
<accession>X0T037</accession>
<dbReference type="AlphaFoldDB" id="X0T037"/>
<gene>
    <name evidence="1" type="ORF">S01H1_06492</name>
</gene>
<dbReference type="EMBL" id="BARS01003351">
    <property type="protein sequence ID" value="GAF81527.1"/>
    <property type="molecule type" value="Genomic_DNA"/>
</dbReference>
<protein>
    <submittedName>
        <fullName evidence="1">Uncharacterized protein</fullName>
    </submittedName>
</protein>
<dbReference type="InterPro" id="IPR008969">
    <property type="entry name" value="CarboxyPept-like_regulatory"/>
</dbReference>
<feature type="non-terminal residue" evidence="1">
    <location>
        <position position="354"/>
    </location>
</feature>
<sequence length="354" mass="37557">MLRSSYFALALTALSVLLLLLIGSSTLQTPIQADALASAPLPLQSAREYELDDTADVFTVKVSGTVIGPSGPVPDVWIDVNAGPSGLPYSESALTDSNGFYSVTLQTAGALNLHARPPLDTRLVEVNNQQDGITGDFTHDFTTSAGNLLSLRPADEAGQPLEMVDWQLLAFSMLTPTPPGFLPEYHLMWDDTVGRYECVVPPDVYSVRIDNPPAGYIPTTTIFELRSADQVVDLVFSQDASNPTISYPPDASKIAIGSPDGLGEALVTGAPGAVVPSGHVILTNLGSMHRIDVVSTPDGSFSARIYAPPGSALYILHGSLEWLSRLAESTEAYDVYPGTLINLPHTHTSPPGTT</sequence>
<dbReference type="SUPFAM" id="SSF49464">
    <property type="entry name" value="Carboxypeptidase regulatory domain-like"/>
    <property type="match status" value="1"/>
</dbReference>
<organism evidence="1">
    <name type="scientific">marine sediment metagenome</name>
    <dbReference type="NCBI Taxonomy" id="412755"/>
    <lineage>
        <taxon>unclassified sequences</taxon>
        <taxon>metagenomes</taxon>
        <taxon>ecological metagenomes</taxon>
    </lineage>
</organism>
<reference evidence="1" key="1">
    <citation type="journal article" date="2014" name="Front. Microbiol.">
        <title>High frequency of phylogenetically diverse reductive dehalogenase-homologous genes in deep subseafloor sedimentary metagenomes.</title>
        <authorList>
            <person name="Kawai M."/>
            <person name="Futagami T."/>
            <person name="Toyoda A."/>
            <person name="Takaki Y."/>
            <person name="Nishi S."/>
            <person name="Hori S."/>
            <person name="Arai W."/>
            <person name="Tsubouchi T."/>
            <person name="Morono Y."/>
            <person name="Uchiyama I."/>
            <person name="Ito T."/>
            <person name="Fujiyama A."/>
            <person name="Inagaki F."/>
            <person name="Takami H."/>
        </authorList>
    </citation>
    <scope>NUCLEOTIDE SEQUENCE</scope>
    <source>
        <strain evidence="1">Expedition CK06-06</strain>
    </source>
</reference>
<evidence type="ECO:0000313" key="1">
    <source>
        <dbReference type="EMBL" id="GAF81527.1"/>
    </source>
</evidence>